<dbReference type="CDD" id="cd06171">
    <property type="entry name" value="Sigma70_r4"/>
    <property type="match status" value="1"/>
</dbReference>
<dbReference type="AlphaFoldDB" id="A0A1F5FPJ9"/>
<dbReference type="Pfam" id="PF08281">
    <property type="entry name" value="Sigma70_r4_2"/>
    <property type="match status" value="1"/>
</dbReference>
<dbReference type="SUPFAM" id="SSF88946">
    <property type="entry name" value="Sigma2 domain of RNA polymerase sigma factors"/>
    <property type="match status" value="1"/>
</dbReference>
<evidence type="ECO:0000256" key="4">
    <source>
        <dbReference type="ARBA" id="ARBA00023163"/>
    </source>
</evidence>
<dbReference type="Gene3D" id="1.10.10.10">
    <property type="entry name" value="Winged helix-like DNA-binding domain superfamily/Winged helix DNA-binding domain"/>
    <property type="match status" value="1"/>
</dbReference>
<dbReference type="GO" id="GO:0003677">
    <property type="term" value="F:DNA binding"/>
    <property type="evidence" value="ECO:0007669"/>
    <property type="project" value="InterPro"/>
</dbReference>
<protein>
    <recommendedName>
        <fullName evidence="9">RNA polymerase sigma factor</fullName>
    </recommendedName>
</protein>
<evidence type="ECO:0000256" key="1">
    <source>
        <dbReference type="ARBA" id="ARBA00010641"/>
    </source>
</evidence>
<dbReference type="PANTHER" id="PTHR43133">
    <property type="entry name" value="RNA POLYMERASE ECF-TYPE SIGMA FACTO"/>
    <property type="match status" value="1"/>
</dbReference>
<evidence type="ECO:0000259" key="6">
    <source>
        <dbReference type="Pfam" id="PF08281"/>
    </source>
</evidence>
<feature type="domain" description="RNA polymerase sigma-70 region 2" evidence="5">
    <location>
        <begin position="28"/>
        <end position="93"/>
    </location>
</feature>
<keyword evidence="3" id="KW-0731">Sigma factor</keyword>
<dbReference type="Proteomes" id="UP000179237">
    <property type="component" value="Unassembled WGS sequence"/>
</dbReference>
<evidence type="ECO:0000313" key="7">
    <source>
        <dbReference type="EMBL" id="OGD81557.1"/>
    </source>
</evidence>
<accession>A0A1F5FPJ9</accession>
<dbReference type="InterPro" id="IPR036388">
    <property type="entry name" value="WH-like_DNA-bd_sf"/>
</dbReference>
<name>A0A1F5FPJ9_9BACT</name>
<comment type="similarity">
    <text evidence="1">Belongs to the sigma-70 factor family. ECF subfamily.</text>
</comment>
<evidence type="ECO:0000313" key="8">
    <source>
        <dbReference type="Proteomes" id="UP000179237"/>
    </source>
</evidence>
<dbReference type="InterPro" id="IPR014284">
    <property type="entry name" value="RNA_pol_sigma-70_dom"/>
</dbReference>
<evidence type="ECO:0008006" key="9">
    <source>
        <dbReference type="Google" id="ProtNLM"/>
    </source>
</evidence>
<dbReference type="InterPro" id="IPR013325">
    <property type="entry name" value="RNA_pol_sigma_r2"/>
</dbReference>
<dbReference type="InterPro" id="IPR039425">
    <property type="entry name" value="RNA_pol_sigma-70-like"/>
</dbReference>
<dbReference type="InterPro" id="IPR007627">
    <property type="entry name" value="RNA_pol_sigma70_r2"/>
</dbReference>
<evidence type="ECO:0000256" key="2">
    <source>
        <dbReference type="ARBA" id="ARBA00023015"/>
    </source>
</evidence>
<dbReference type="Pfam" id="PF04542">
    <property type="entry name" value="Sigma70_r2"/>
    <property type="match status" value="1"/>
</dbReference>
<sequence>MTTASSKTDEELVEAVCAGDKQLYEEIINRYQNKLHRYATYLTNDDQVGSDVVQNAFIKAYINLNSFNTQKKFSSWIYRIAHNEAINILQKNKNQIQLNEQVDYDSGQDLEEDFIKKEIVERTNNCLDQMPLKYKVPLSLYYLEEKSYEEISDILRLPTSTIGTRISRAKKIMKALCQKNQNQKQ</sequence>
<dbReference type="GO" id="GO:0006352">
    <property type="term" value="P:DNA-templated transcription initiation"/>
    <property type="evidence" value="ECO:0007669"/>
    <property type="project" value="InterPro"/>
</dbReference>
<dbReference type="InterPro" id="IPR013324">
    <property type="entry name" value="RNA_pol_sigma_r3/r4-like"/>
</dbReference>
<keyword evidence="2" id="KW-0805">Transcription regulation</keyword>
<dbReference type="InterPro" id="IPR013249">
    <property type="entry name" value="RNA_pol_sigma70_r4_t2"/>
</dbReference>
<dbReference type="GO" id="GO:0016987">
    <property type="term" value="F:sigma factor activity"/>
    <property type="evidence" value="ECO:0007669"/>
    <property type="project" value="UniProtKB-KW"/>
</dbReference>
<keyword evidence="4" id="KW-0804">Transcription</keyword>
<dbReference type="NCBIfam" id="TIGR02937">
    <property type="entry name" value="sigma70-ECF"/>
    <property type="match status" value="1"/>
</dbReference>
<dbReference type="SUPFAM" id="SSF88659">
    <property type="entry name" value="Sigma3 and sigma4 domains of RNA polymerase sigma factors"/>
    <property type="match status" value="1"/>
</dbReference>
<evidence type="ECO:0000259" key="5">
    <source>
        <dbReference type="Pfam" id="PF04542"/>
    </source>
</evidence>
<feature type="domain" description="RNA polymerase sigma factor 70 region 4 type 2" evidence="6">
    <location>
        <begin position="125"/>
        <end position="171"/>
    </location>
</feature>
<evidence type="ECO:0000256" key="3">
    <source>
        <dbReference type="ARBA" id="ARBA00023082"/>
    </source>
</evidence>
<organism evidence="7 8">
    <name type="scientific">Candidatus Collierbacteria bacterium RIFOXYD1_FULL_40_9</name>
    <dbReference type="NCBI Taxonomy" id="1817731"/>
    <lineage>
        <taxon>Bacteria</taxon>
        <taxon>Candidatus Collieribacteriota</taxon>
    </lineage>
</organism>
<reference evidence="7 8" key="1">
    <citation type="journal article" date="2016" name="Nat. Commun.">
        <title>Thousands of microbial genomes shed light on interconnected biogeochemical processes in an aquifer system.</title>
        <authorList>
            <person name="Anantharaman K."/>
            <person name="Brown C.T."/>
            <person name="Hug L.A."/>
            <person name="Sharon I."/>
            <person name="Castelle C.J."/>
            <person name="Probst A.J."/>
            <person name="Thomas B.C."/>
            <person name="Singh A."/>
            <person name="Wilkins M.J."/>
            <person name="Karaoz U."/>
            <person name="Brodie E.L."/>
            <person name="Williams K.H."/>
            <person name="Hubbard S.S."/>
            <person name="Banfield J.F."/>
        </authorList>
    </citation>
    <scope>NUCLEOTIDE SEQUENCE [LARGE SCALE GENOMIC DNA]</scope>
</reference>
<dbReference type="EMBL" id="MFAQ01000041">
    <property type="protein sequence ID" value="OGD81557.1"/>
    <property type="molecule type" value="Genomic_DNA"/>
</dbReference>
<dbReference type="Gene3D" id="1.10.1740.10">
    <property type="match status" value="1"/>
</dbReference>
<gene>
    <name evidence="7" type="ORF">A2572_04185</name>
</gene>
<dbReference type="PANTHER" id="PTHR43133:SF51">
    <property type="entry name" value="RNA POLYMERASE SIGMA FACTOR"/>
    <property type="match status" value="1"/>
</dbReference>
<comment type="caution">
    <text evidence="7">The sequence shown here is derived from an EMBL/GenBank/DDBJ whole genome shotgun (WGS) entry which is preliminary data.</text>
</comment>
<proteinExistence type="inferred from homology"/>